<dbReference type="PIRSF" id="PIRSF016661">
    <property type="entry name" value="BioY"/>
    <property type="match status" value="1"/>
</dbReference>
<evidence type="ECO:0000313" key="5">
    <source>
        <dbReference type="Proteomes" id="UP000262969"/>
    </source>
</evidence>
<sequence length="181" mass="19251">MKNTKTMTITMIALMTAILCILAPISIPLSTVPISLGTFGVYLCAAILGPKDGIICVLIYLMLGLVGIPVFAEGMAGFGVLAGPTGGYLIGYLVIAFFTGFFTKKWGKNPFIVFLGMVIGTIGCYLIGTIWLGLQLNLGVWQALMAGVIPFIPGDIIKMVACTVISLPVRKQIKVYLEVGK</sequence>
<name>A0A3D2X6J4_9FIRM</name>
<keyword evidence="2" id="KW-1003">Cell membrane</keyword>
<proteinExistence type="inferred from homology"/>
<dbReference type="Pfam" id="PF02632">
    <property type="entry name" value="BioY"/>
    <property type="match status" value="1"/>
</dbReference>
<comment type="subcellular location">
    <subcellularLocation>
        <location evidence="2">Cell membrane</location>
        <topology evidence="2">Multi-pass membrane protein</topology>
    </subcellularLocation>
</comment>
<keyword evidence="3" id="KW-0812">Transmembrane</keyword>
<dbReference type="Gene3D" id="1.10.1760.20">
    <property type="match status" value="1"/>
</dbReference>
<dbReference type="GO" id="GO:0015225">
    <property type="term" value="F:biotin transmembrane transporter activity"/>
    <property type="evidence" value="ECO:0007669"/>
    <property type="project" value="UniProtKB-UniRule"/>
</dbReference>
<evidence type="ECO:0000313" key="4">
    <source>
        <dbReference type="EMBL" id="HCL02751.1"/>
    </source>
</evidence>
<feature type="transmembrane region" description="Helical" evidence="3">
    <location>
        <begin position="111"/>
        <end position="134"/>
    </location>
</feature>
<accession>A0A3D2X6J4</accession>
<dbReference type="InterPro" id="IPR003784">
    <property type="entry name" value="BioY"/>
</dbReference>
<dbReference type="PANTHER" id="PTHR34295">
    <property type="entry name" value="BIOTIN TRANSPORTER BIOY"/>
    <property type="match status" value="1"/>
</dbReference>
<dbReference type="EMBL" id="DPVV01000335">
    <property type="protein sequence ID" value="HCL02751.1"/>
    <property type="molecule type" value="Genomic_DNA"/>
</dbReference>
<evidence type="ECO:0000256" key="1">
    <source>
        <dbReference type="ARBA" id="ARBA00010692"/>
    </source>
</evidence>
<feature type="transmembrane region" description="Helical" evidence="3">
    <location>
        <begin position="7"/>
        <end position="25"/>
    </location>
</feature>
<dbReference type="PANTHER" id="PTHR34295:SF1">
    <property type="entry name" value="BIOTIN TRANSPORTER BIOY"/>
    <property type="match status" value="1"/>
</dbReference>
<evidence type="ECO:0000256" key="2">
    <source>
        <dbReference type="PIRNR" id="PIRNR016661"/>
    </source>
</evidence>
<feature type="transmembrane region" description="Helical" evidence="3">
    <location>
        <begin position="55"/>
        <end position="72"/>
    </location>
</feature>
<organism evidence="4 5">
    <name type="scientific">Lachnoclostridium phytofermentans</name>
    <dbReference type="NCBI Taxonomy" id="66219"/>
    <lineage>
        <taxon>Bacteria</taxon>
        <taxon>Bacillati</taxon>
        <taxon>Bacillota</taxon>
        <taxon>Clostridia</taxon>
        <taxon>Lachnospirales</taxon>
        <taxon>Lachnospiraceae</taxon>
    </lineage>
</organism>
<feature type="transmembrane region" description="Helical" evidence="3">
    <location>
        <begin position="31"/>
        <end position="48"/>
    </location>
</feature>
<comment type="caution">
    <text evidence="4">The sequence shown here is derived from an EMBL/GenBank/DDBJ whole genome shotgun (WGS) entry which is preliminary data.</text>
</comment>
<dbReference type="AlphaFoldDB" id="A0A3D2X6J4"/>
<dbReference type="Proteomes" id="UP000262969">
    <property type="component" value="Unassembled WGS sequence"/>
</dbReference>
<evidence type="ECO:0000256" key="3">
    <source>
        <dbReference type="SAM" id="Phobius"/>
    </source>
</evidence>
<keyword evidence="2" id="KW-0813">Transport</keyword>
<gene>
    <name evidence="4" type="ORF">DHW61_10135</name>
</gene>
<protein>
    <recommendedName>
        <fullName evidence="2">Biotin transporter</fullName>
    </recommendedName>
</protein>
<reference evidence="4 5" key="1">
    <citation type="journal article" date="2018" name="Nat. Biotechnol.">
        <title>A standardized bacterial taxonomy based on genome phylogeny substantially revises the tree of life.</title>
        <authorList>
            <person name="Parks D.H."/>
            <person name="Chuvochina M."/>
            <person name="Waite D.W."/>
            <person name="Rinke C."/>
            <person name="Skarshewski A."/>
            <person name="Chaumeil P.A."/>
            <person name="Hugenholtz P."/>
        </authorList>
    </citation>
    <scope>NUCLEOTIDE SEQUENCE [LARGE SCALE GENOMIC DNA]</scope>
    <source>
        <strain evidence="4">UBA11728</strain>
    </source>
</reference>
<keyword evidence="2 3" id="KW-0472">Membrane</keyword>
<keyword evidence="3" id="KW-1133">Transmembrane helix</keyword>
<comment type="similarity">
    <text evidence="1 2">Belongs to the BioY family.</text>
</comment>
<feature type="transmembrane region" description="Helical" evidence="3">
    <location>
        <begin position="78"/>
        <end position="99"/>
    </location>
</feature>
<feature type="transmembrane region" description="Helical" evidence="3">
    <location>
        <begin position="140"/>
        <end position="167"/>
    </location>
</feature>
<dbReference type="GO" id="GO:0005886">
    <property type="term" value="C:plasma membrane"/>
    <property type="evidence" value="ECO:0007669"/>
    <property type="project" value="UniProtKB-SubCell"/>
</dbReference>